<reference evidence="1" key="1">
    <citation type="journal article" date="2020" name="Stud. Mycol.">
        <title>101 Dothideomycetes genomes: a test case for predicting lifestyles and emergence of pathogens.</title>
        <authorList>
            <person name="Haridas S."/>
            <person name="Albert R."/>
            <person name="Binder M."/>
            <person name="Bloem J."/>
            <person name="Labutti K."/>
            <person name="Salamov A."/>
            <person name="Andreopoulos B."/>
            <person name="Baker S."/>
            <person name="Barry K."/>
            <person name="Bills G."/>
            <person name="Bluhm B."/>
            <person name="Cannon C."/>
            <person name="Castanera R."/>
            <person name="Culley D."/>
            <person name="Daum C."/>
            <person name="Ezra D."/>
            <person name="Gonzalez J."/>
            <person name="Henrissat B."/>
            <person name="Kuo A."/>
            <person name="Liang C."/>
            <person name="Lipzen A."/>
            <person name="Lutzoni F."/>
            <person name="Magnuson J."/>
            <person name="Mondo S."/>
            <person name="Nolan M."/>
            <person name="Ohm R."/>
            <person name="Pangilinan J."/>
            <person name="Park H.-J."/>
            <person name="Ramirez L."/>
            <person name="Alfaro M."/>
            <person name="Sun H."/>
            <person name="Tritt A."/>
            <person name="Yoshinaga Y."/>
            <person name="Zwiers L.-H."/>
            <person name="Turgeon B."/>
            <person name="Goodwin S."/>
            <person name="Spatafora J."/>
            <person name="Crous P."/>
            <person name="Grigoriev I."/>
        </authorList>
    </citation>
    <scope>NUCLEOTIDE SEQUENCE</scope>
    <source>
        <strain evidence="1">CBS 525.71</strain>
    </source>
</reference>
<dbReference type="EMBL" id="MU006702">
    <property type="protein sequence ID" value="KAF2632670.1"/>
    <property type="molecule type" value="Genomic_DNA"/>
</dbReference>
<evidence type="ECO:0000313" key="1">
    <source>
        <dbReference type="EMBL" id="KAF2632670.1"/>
    </source>
</evidence>
<name>A0ACB6SED1_9PLEO</name>
<gene>
    <name evidence="1" type="ORF">BU25DRAFT_80120</name>
</gene>
<dbReference type="Proteomes" id="UP000799754">
    <property type="component" value="Unassembled WGS sequence"/>
</dbReference>
<keyword evidence="2" id="KW-1185">Reference proteome</keyword>
<sequence length="127" mass="14437">MSGKTMCYLDCVSPYSYFALLYLEENRETLATHNVEIDIVPVFLGSMNVGSPREQAILRCRRCEDARLLPSPVSPAARCSVFRQRDIRTSSFPPSLTFSRQCGRTVKTSVYLTCLPRHFNRASAPRR</sequence>
<protein>
    <submittedName>
        <fullName evidence="1">Uncharacterized protein</fullName>
    </submittedName>
</protein>
<comment type="caution">
    <text evidence="1">The sequence shown here is derived from an EMBL/GenBank/DDBJ whole genome shotgun (WGS) entry which is preliminary data.</text>
</comment>
<accession>A0ACB6SED1</accession>
<evidence type="ECO:0000313" key="2">
    <source>
        <dbReference type="Proteomes" id="UP000799754"/>
    </source>
</evidence>
<organism evidence="1 2">
    <name type="scientific">Macroventuria anomochaeta</name>
    <dbReference type="NCBI Taxonomy" id="301207"/>
    <lineage>
        <taxon>Eukaryota</taxon>
        <taxon>Fungi</taxon>
        <taxon>Dikarya</taxon>
        <taxon>Ascomycota</taxon>
        <taxon>Pezizomycotina</taxon>
        <taxon>Dothideomycetes</taxon>
        <taxon>Pleosporomycetidae</taxon>
        <taxon>Pleosporales</taxon>
        <taxon>Pleosporineae</taxon>
        <taxon>Didymellaceae</taxon>
        <taxon>Macroventuria</taxon>
    </lineage>
</organism>
<proteinExistence type="predicted"/>